<feature type="domain" description="C2" evidence="11">
    <location>
        <begin position="1646"/>
        <end position="1764"/>
    </location>
</feature>
<evidence type="ECO:0000259" key="13">
    <source>
        <dbReference type="PROSITE" id="PS50290"/>
    </source>
</evidence>
<feature type="region of interest" description="Disordered" evidence="10">
    <location>
        <begin position="141"/>
        <end position="163"/>
    </location>
</feature>
<feature type="compositionally biased region" description="Basic and acidic residues" evidence="10">
    <location>
        <begin position="311"/>
        <end position="321"/>
    </location>
</feature>
<dbReference type="Gene3D" id="1.25.40.70">
    <property type="entry name" value="Phosphatidylinositol 3-kinase, accessory domain (PIK)"/>
    <property type="match status" value="1"/>
</dbReference>
<dbReference type="InterPro" id="IPR000403">
    <property type="entry name" value="PI3/4_kinase_cat_dom"/>
</dbReference>
<dbReference type="InterPro" id="IPR015433">
    <property type="entry name" value="PI3/4_kinase"/>
</dbReference>
<dbReference type="SMART" id="SM00145">
    <property type="entry name" value="PI3Ka"/>
    <property type="match status" value="1"/>
</dbReference>
<keyword evidence="17" id="KW-1185">Reference proteome</keyword>
<feature type="domain" description="PI3K/PI4K catalytic" evidence="13">
    <location>
        <begin position="1190"/>
        <end position="1467"/>
    </location>
</feature>
<feature type="compositionally biased region" description="Polar residues" evidence="10">
    <location>
        <begin position="141"/>
        <end position="158"/>
    </location>
</feature>
<reference evidence="18" key="1">
    <citation type="submission" date="2025-08" db="UniProtKB">
        <authorList>
            <consortium name="RefSeq"/>
        </authorList>
    </citation>
    <scope>IDENTIFICATION</scope>
</reference>
<dbReference type="Pfam" id="PF00454">
    <property type="entry name" value="PI3_PI4_kinase"/>
    <property type="match status" value="1"/>
</dbReference>
<dbReference type="GO" id="GO:0005524">
    <property type="term" value="F:ATP binding"/>
    <property type="evidence" value="ECO:0007669"/>
    <property type="project" value="UniProtKB-KW"/>
</dbReference>
<dbReference type="SUPFAM" id="SSF54236">
    <property type="entry name" value="Ubiquitin-like"/>
    <property type="match status" value="1"/>
</dbReference>
<dbReference type="InterPro" id="IPR018936">
    <property type="entry name" value="PI3/4_kinase_CS"/>
</dbReference>
<keyword evidence="1" id="KW-0808">Transferase</keyword>
<feature type="domain" description="PIK helical" evidence="14">
    <location>
        <begin position="947"/>
        <end position="1123"/>
    </location>
</feature>
<protein>
    <submittedName>
        <fullName evidence="18">Phosphatidylinositol 4-phosphate 3-kinase C2 domain-containing subunit alpha isoform X1</fullName>
    </submittedName>
</protein>
<dbReference type="PROSITE" id="PS00915">
    <property type="entry name" value="PI3_4_KINASE_1"/>
    <property type="match status" value="1"/>
</dbReference>
<gene>
    <name evidence="18" type="primary">LOC115213843</name>
</gene>
<dbReference type="InterPro" id="IPR002420">
    <property type="entry name" value="PI3K-type_C2_dom"/>
</dbReference>
<dbReference type="SMART" id="SM00144">
    <property type="entry name" value="PI3K_rbd"/>
    <property type="match status" value="1"/>
</dbReference>
<dbReference type="InterPro" id="IPR001683">
    <property type="entry name" value="PX_dom"/>
</dbReference>
<dbReference type="CDD" id="cd08381">
    <property type="entry name" value="C2B_PI3K_class_II"/>
    <property type="match status" value="1"/>
</dbReference>
<dbReference type="KEGG" id="osn:115213843"/>
<sequence>MAYYAIDPPPTVPSRVRDRTQRKVFIPGQKDSKENISDMTDFTEKSPTLITLDDLESTSKFSSDLEGLDLSYPNLGSNTLKKGLSNSMEDLSATSKAYPDISGLFYELRSDVYFNSCVPPPIGFSHLTDCPVNIEQRVPLSQVSRSQPPEQALQLPSQQKPPCPFSPQSYQNVQTSTPFQYPSPALVTNSHQMLVPSPLPWEGDPSGLFKERKPSLSNMHRPASLNDLDDIDTYPKTVPLTNSASATTTPVVDTFSIEYPQGNGIAHTTANLIDFYDREYLNLADFDPYRVEQQICSSVSSPQESSAVSPPKDKGMRKSESENDLLNCTSLLLEWSEVPDKNSPAQVSKNNNDLFHISFLEEWAETADVSNTAQASEETAQSWNHDYANSMVELSQSSNIIVDLPKMPQKDDNKPLDTIVPLQHYPTKKPTKDFSKQDIPPKSTSWTFLRKEASYEKLRNEAFVDEEFESFCKTVTELKHKYKSVDHVTNLGFIVSPICNFSNEAKSIKVVIHTKKQVEAFEFTCDINTLVEHVIYQIVFNERYSLNNPVTSDYILKVFDRSEYLLNNLELSRYEYVHACLKMNTEIRFQLMRLQDIPRKLIRTVDDDRQLLNYPRYCIQGRNKGELTRDGLEILMETFYKEIERLSDRALKDKDIQSMSLKQSVKAVCSMLEKLETVELVTAMERVENIVNELSNNSKLATQDSADRKEQLNLESLETKCSLIENLQDSLEMLVIAVKNLVNLYCKTFQTDFLLSSSRQETRESQEVILISDNFIVHISTVHRLPVKWTKLYQGYTVECGLCYGGQNITQHKSTAVRPLSNSGLSERVLWNEWLDFETLQLFSIPRESRLSLTLRGLPSSGNTSSDNPVNHGPVVLAGATVQLFSYKGHLVQGSQLVPMTMGTAADPLGPTSSAITSESIFLQINLPDFGKFMIFSEPTTILPSIKRTFESLSAEDQEIIAGVLEKDSATQCTEVELKLLWDKREHLMDNPAFLPRVLQAVPSWKSHCLPEIYSLLELWEPIQPTQAFELLLPYYPDAHVREMAVDCLQSLPTDQLIDYLPQLIEALKFDCYHNSPLAKMLLEKSCHSIQFAHKFFWLLKGAAQDNSCKHWFKLMFVALANVAGESLYEEFRKQEDLVKILSSMAEKLKSAKDKDLCLQQQLDILYKWFAKKGEIHLPFNPSFEVCGIDLKSSSYYTSNAFPLKLVFKNCNPEAEPVYIMFKVGDDLRQDMLTLQMIRIMDKLWQQEKLDLKIITFACLSTGPKKGMVEIVTESETLRKIQVSYGLTGSFKERPLQEWLQKNNPTQLEYDKSLDNFLCSCAGYCVATYVLGICDRHNDNIMLKQSGHLFHIDFGKFLGDAQMFGSFKRDRVPFVLTSDMVYVINGGDKNCSRFQRFVDLCCTAFNILRRNRNLFLNFFSLMSRSGIPGVSENAVTYIQQALLPGKSDAEAAAIFTRMIEDSSRSVFTQFNFFMHNLAQLKFSSHNEGALLSFVPKTYSIHTDGRITNIEVINFQKRYTPEKHYTYVIRIMRQNVKVPSIVFRHFSEFLEFREKLMQRFPLVYWPPLSGKVMFGRSNVRTVAVNRKVEISSFVKEIFKHAPEISECDLVYTFFHPLIRDEQSSGLNMNNGLQDTVNNVRNMTSTGIRGELKISIQYQKEHLQVMIMHARGLSSYGIENPSPYVKLYLLPDPEKLTKQKTKVVKHSTHPTYNEVMQYKMSLEDVKKRTLQVTVWNHDVLKENQFMGAIYIHLRRLDLSQENTEWRCLGNLQMSSTSHIS</sequence>
<evidence type="ECO:0000256" key="7">
    <source>
        <dbReference type="ARBA" id="ARBA00029297"/>
    </source>
</evidence>
<proteinExistence type="inferred from homology"/>
<evidence type="ECO:0000256" key="8">
    <source>
        <dbReference type="PROSITE-ProRule" id="PRU00880"/>
    </source>
</evidence>
<dbReference type="PROSITE" id="PS50290">
    <property type="entry name" value="PI3_4_KINASE_3"/>
    <property type="match status" value="1"/>
</dbReference>
<dbReference type="InterPro" id="IPR011009">
    <property type="entry name" value="Kinase-like_dom_sf"/>
</dbReference>
<dbReference type="CDD" id="cd04012">
    <property type="entry name" value="C2A_PI3K_class_II"/>
    <property type="match status" value="1"/>
</dbReference>
<dbReference type="SUPFAM" id="SSF49562">
    <property type="entry name" value="C2 domain (Calcium/lipid-binding domain, CaLB)"/>
    <property type="match status" value="2"/>
</dbReference>
<evidence type="ECO:0000313" key="17">
    <source>
        <dbReference type="Proteomes" id="UP000515154"/>
    </source>
</evidence>
<keyword evidence="4" id="KW-0067">ATP-binding</keyword>
<dbReference type="RefSeq" id="XP_029638638.1">
    <property type="nucleotide sequence ID" value="XM_029782778.2"/>
</dbReference>
<dbReference type="InterPro" id="IPR000008">
    <property type="entry name" value="C2_dom"/>
</dbReference>
<evidence type="ECO:0000256" key="1">
    <source>
        <dbReference type="ARBA" id="ARBA00022679"/>
    </source>
</evidence>
<dbReference type="GO" id="GO:0016477">
    <property type="term" value="P:cell migration"/>
    <property type="evidence" value="ECO:0007669"/>
    <property type="project" value="TreeGrafter"/>
</dbReference>
<feature type="region of interest" description="Disordered" evidence="10">
    <location>
        <begin position="295"/>
        <end position="321"/>
    </location>
</feature>
<dbReference type="PROSITE" id="PS51546">
    <property type="entry name" value="PI3K_RBD"/>
    <property type="match status" value="1"/>
</dbReference>
<dbReference type="PROSITE" id="PS50195">
    <property type="entry name" value="PX"/>
    <property type="match status" value="1"/>
</dbReference>
<evidence type="ECO:0000256" key="6">
    <source>
        <dbReference type="ARBA" id="ARBA00023985"/>
    </source>
</evidence>
<evidence type="ECO:0000259" key="11">
    <source>
        <dbReference type="PROSITE" id="PS50004"/>
    </source>
</evidence>
<dbReference type="SUPFAM" id="SSF48371">
    <property type="entry name" value="ARM repeat"/>
    <property type="match status" value="1"/>
</dbReference>
<dbReference type="PANTHER" id="PTHR10048:SF14">
    <property type="entry name" value="LD28067P"/>
    <property type="match status" value="1"/>
</dbReference>
<dbReference type="Pfam" id="PF00613">
    <property type="entry name" value="PI3Ka"/>
    <property type="match status" value="1"/>
</dbReference>
<dbReference type="InterPro" id="IPR016024">
    <property type="entry name" value="ARM-type_fold"/>
</dbReference>
<evidence type="ECO:0000313" key="18">
    <source>
        <dbReference type="RefSeq" id="XP_029638638.1"/>
    </source>
</evidence>
<comment type="catalytic activity">
    <reaction evidence="6">
        <text>a 1,2-diacyl-sn-glycero-3-phospho-(1D-myo-inositol) + ATP = a 1,2-diacyl-sn-glycero-3-phospho-(1D-myo-inositol-3-phosphate) + ADP + H(+)</text>
        <dbReference type="Rhea" id="RHEA:12709"/>
        <dbReference type="ChEBI" id="CHEBI:15378"/>
        <dbReference type="ChEBI" id="CHEBI:30616"/>
        <dbReference type="ChEBI" id="CHEBI:57880"/>
        <dbReference type="ChEBI" id="CHEBI:58088"/>
        <dbReference type="ChEBI" id="CHEBI:456216"/>
        <dbReference type="EC" id="2.7.1.137"/>
    </reaction>
    <physiologicalReaction direction="left-to-right" evidence="6">
        <dbReference type="Rhea" id="RHEA:12710"/>
    </physiologicalReaction>
</comment>
<dbReference type="Gene3D" id="1.10.1070.11">
    <property type="entry name" value="Phosphatidylinositol 3-/4-kinase, catalytic domain"/>
    <property type="match status" value="1"/>
</dbReference>
<dbReference type="GO" id="GO:0005886">
    <property type="term" value="C:plasma membrane"/>
    <property type="evidence" value="ECO:0007669"/>
    <property type="project" value="TreeGrafter"/>
</dbReference>
<dbReference type="GO" id="GO:0035005">
    <property type="term" value="F:1-phosphatidylinositol-4-phosphate 3-kinase activity"/>
    <property type="evidence" value="ECO:0007669"/>
    <property type="project" value="UniProtKB-EC"/>
</dbReference>
<evidence type="ECO:0000259" key="12">
    <source>
        <dbReference type="PROSITE" id="PS50195"/>
    </source>
</evidence>
<dbReference type="PROSITE" id="PS51547">
    <property type="entry name" value="C2_PI3K"/>
    <property type="match status" value="1"/>
</dbReference>
<dbReference type="GO" id="GO:0043491">
    <property type="term" value="P:phosphatidylinositol 3-kinase/protein kinase B signal transduction"/>
    <property type="evidence" value="ECO:0007669"/>
    <property type="project" value="TreeGrafter"/>
</dbReference>
<dbReference type="Proteomes" id="UP000515154">
    <property type="component" value="Linkage group LG7"/>
</dbReference>
<dbReference type="InterPro" id="IPR029071">
    <property type="entry name" value="Ubiquitin-like_domsf"/>
</dbReference>
<feature type="domain" description="C2 PI3K-type" evidence="16">
    <location>
        <begin position="771"/>
        <end position="939"/>
    </location>
</feature>
<keyword evidence="3" id="KW-0418">Kinase</keyword>
<dbReference type="Pfam" id="PF00787">
    <property type="entry name" value="PX"/>
    <property type="match status" value="1"/>
</dbReference>
<evidence type="ECO:0000256" key="5">
    <source>
        <dbReference type="ARBA" id="ARBA00023098"/>
    </source>
</evidence>
<dbReference type="GO" id="GO:0035091">
    <property type="term" value="F:phosphatidylinositol binding"/>
    <property type="evidence" value="ECO:0007669"/>
    <property type="project" value="InterPro"/>
</dbReference>
<dbReference type="InterPro" id="IPR036940">
    <property type="entry name" value="PI3/4_kinase_cat_sf"/>
</dbReference>
<organism evidence="17 18">
    <name type="scientific">Octopus sinensis</name>
    <name type="common">East Asian common octopus</name>
    <dbReference type="NCBI Taxonomy" id="2607531"/>
    <lineage>
        <taxon>Eukaryota</taxon>
        <taxon>Metazoa</taxon>
        <taxon>Spiralia</taxon>
        <taxon>Lophotrochozoa</taxon>
        <taxon>Mollusca</taxon>
        <taxon>Cephalopoda</taxon>
        <taxon>Coleoidea</taxon>
        <taxon>Octopodiformes</taxon>
        <taxon>Octopoda</taxon>
        <taxon>Incirrata</taxon>
        <taxon>Octopodidae</taxon>
        <taxon>Octopus</taxon>
    </lineage>
</organism>
<dbReference type="Gene3D" id="3.30.1520.10">
    <property type="entry name" value="Phox-like domain"/>
    <property type="match status" value="1"/>
</dbReference>
<dbReference type="FunFam" id="3.30.1520.10:FF:000006">
    <property type="entry name" value="Phosphatidylinositol 4-phosphate 3-kinase C2 domain-containing subunit alpha"/>
    <property type="match status" value="1"/>
</dbReference>
<comment type="similarity">
    <text evidence="8">Belongs to the PI3/PI4-kinase family.</text>
</comment>
<dbReference type="SUPFAM" id="SSF56112">
    <property type="entry name" value="Protein kinase-like (PK-like)"/>
    <property type="match status" value="1"/>
</dbReference>
<dbReference type="GO" id="GO:0005737">
    <property type="term" value="C:cytoplasm"/>
    <property type="evidence" value="ECO:0007669"/>
    <property type="project" value="TreeGrafter"/>
</dbReference>
<dbReference type="InterPro" id="IPR036871">
    <property type="entry name" value="PX_dom_sf"/>
</dbReference>
<dbReference type="SMART" id="SM00312">
    <property type="entry name" value="PX"/>
    <property type="match status" value="1"/>
</dbReference>
<evidence type="ECO:0000259" key="15">
    <source>
        <dbReference type="PROSITE" id="PS51546"/>
    </source>
</evidence>
<feature type="domain" description="PX" evidence="12">
    <location>
        <begin position="1504"/>
        <end position="1620"/>
    </location>
</feature>
<dbReference type="InterPro" id="IPR001263">
    <property type="entry name" value="PI3K_accessory_dom"/>
</dbReference>
<dbReference type="Gene3D" id="3.30.1010.10">
    <property type="entry name" value="Phosphatidylinositol 3-kinase Catalytic Subunit, Chain A, domain 4"/>
    <property type="match status" value="1"/>
</dbReference>
<keyword evidence="2" id="KW-0547">Nucleotide-binding</keyword>
<evidence type="ECO:0000256" key="2">
    <source>
        <dbReference type="ARBA" id="ARBA00022741"/>
    </source>
</evidence>
<dbReference type="PANTHER" id="PTHR10048">
    <property type="entry name" value="PHOSPHATIDYLINOSITOL KINASE"/>
    <property type="match status" value="1"/>
</dbReference>
<evidence type="ECO:0000256" key="10">
    <source>
        <dbReference type="SAM" id="MobiDB-lite"/>
    </source>
</evidence>
<dbReference type="PROSITE" id="PS51545">
    <property type="entry name" value="PIK_HELICAL"/>
    <property type="match status" value="1"/>
</dbReference>
<dbReference type="PROSITE" id="PS00916">
    <property type="entry name" value="PI3_4_KINASE_2"/>
    <property type="match status" value="1"/>
</dbReference>
<evidence type="ECO:0000256" key="9">
    <source>
        <dbReference type="SAM" id="Coils"/>
    </source>
</evidence>
<keyword evidence="5" id="KW-0443">Lipid metabolism</keyword>
<feature type="coiled-coil region" evidence="9">
    <location>
        <begin position="684"/>
        <end position="744"/>
    </location>
</feature>
<dbReference type="SUPFAM" id="SSF64268">
    <property type="entry name" value="PX domain"/>
    <property type="match status" value="1"/>
</dbReference>
<dbReference type="SMART" id="SM00142">
    <property type="entry name" value="PI3K_C2"/>
    <property type="match status" value="1"/>
</dbReference>
<dbReference type="CDD" id="cd05166">
    <property type="entry name" value="PI3Kc_II"/>
    <property type="match status" value="1"/>
</dbReference>
<feature type="domain" description="PI3K-RBD" evidence="15">
    <location>
        <begin position="505"/>
        <end position="593"/>
    </location>
</feature>
<dbReference type="Pfam" id="PF00168">
    <property type="entry name" value="C2"/>
    <property type="match status" value="1"/>
</dbReference>
<dbReference type="InterPro" id="IPR000341">
    <property type="entry name" value="PI3K_Ras-bd_dom"/>
</dbReference>
<dbReference type="Pfam" id="PF00792">
    <property type="entry name" value="PI3K_C2"/>
    <property type="match status" value="1"/>
</dbReference>
<dbReference type="Gene3D" id="3.10.20.90">
    <property type="entry name" value="Phosphatidylinositol 3-kinase Catalytic Subunit, Chain A, domain 1"/>
    <property type="match status" value="1"/>
</dbReference>
<evidence type="ECO:0000256" key="4">
    <source>
        <dbReference type="ARBA" id="ARBA00022840"/>
    </source>
</evidence>
<evidence type="ECO:0000259" key="16">
    <source>
        <dbReference type="PROSITE" id="PS51547"/>
    </source>
</evidence>
<feature type="compositionally biased region" description="Low complexity" evidence="10">
    <location>
        <begin position="297"/>
        <end position="310"/>
    </location>
</feature>
<dbReference type="FunFam" id="3.30.1010.10:FF:000001">
    <property type="entry name" value="Phosphatidylinositol 4-phosphate 3-kinase C2 domain-containing subunit beta"/>
    <property type="match status" value="1"/>
</dbReference>
<dbReference type="Gene3D" id="2.60.40.150">
    <property type="entry name" value="C2 domain"/>
    <property type="match status" value="2"/>
</dbReference>
<dbReference type="GO" id="GO:0005942">
    <property type="term" value="C:phosphatidylinositol 3-kinase complex"/>
    <property type="evidence" value="ECO:0007669"/>
    <property type="project" value="TreeGrafter"/>
</dbReference>
<dbReference type="InterPro" id="IPR035892">
    <property type="entry name" value="C2_domain_sf"/>
</dbReference>
<dbReference type="SMART" id="SM00146">
    <property type="entry name" value="PI3Kc"/>
    <property type="match status" value="1"/>
</dbReference>
<dbReference type="InterPro" id="IPR042236">
    <property type="entry name" value="PI3K_accessory_sf"/>
</dbReference>
<dbReference type="PROSITE" id="PS50004">
    <property type="entry name" value="C2"/>
    <property type="match status" value="1"/>
</dbReference>
<comment type="catalytic activity">
    <reaction evidence="7">
        <text>a 1,2-diacyl-sn-glycero-3-phospho-(1D-myo-inositol 4-phosphate) + ATP = a 1,2-diacyl-sn-glycero-3-phospho-(1D-myo-inositol-3,4-bisphosphate) + ADP + H(+)</text>
        <dbReference type="Rhea" id="RHEA:18373"/>
        <dbReference type="ChEBI" id="CHEBI:15378"/>
        <dbReference type="ChEBI" id="CHEBI:30616"/>
        <dbReference type="ChEBI" id="CHEBI:57658"/>
        <dbReference type="ChEBI" id="CHEBI:58178"/>
        <dbReference type="ChEBI" id="CHEBI:456216"/>
        <dbReference type="EC" id="2.7.1.154"/>
    </reaction>
    <physiologicalReaction direction="left-to-right" evidence="7">
        <dbReference type="Rhea" id="RHEA:18374"/>
    </physiologicalReaction>
</comment>
<evidence type="ECO:0000259" key="14">
    <source>
        <dbReference type="PROSITE" id="PS51545"/>
    </source>
</evidence>
<dbReference type="Pfam" id="PF00794">
    <property type="entry name" value="PI3K_rbd"/>
    <property type="match status" value="1"/>
</dbReference>
<accession>A0A6P7SKW4</accession>
<evidence type="ECO:0000256" key="3">
    <source>
        <dbReference type="ARBA" id="ARBA00022777"/>
    </source>
</evidence>
<name>A0A6P7SKW4_9MOLL</name>
<keyword evidence="9" id="KW-0175">Coiled coil</keyword>
<dbReference type="GO" id="GO:0048015">
    <property type="term" value="P:phosphatidylinositol-mediated signaling"/>
    <property type="evidence" value="ECO:0007669"/>
    <property type="project" value="TreeGrafter"/>
</dbReference>
<dbReference type="SMART" id="SM00239">
    <property type="entry name" value="C2"/>
    <property type="match status" value="1"/>
</dbReference>
<dbReference type="FunFam" id="1.10.1070.11:FF:000001">
    <property type="entry name" value="Phosphatidylinositol 4,5-bisphosphate 3-kinase catalytic subunit"/>
    <property type="match status" value="1"/>
</dbReference>
<dbReference type="GO" id="GO:0016303">
    <property type="term" value="F:1-phosphatidylinositol-3-kinase activity"/>
    <property type="evidence" value="ECO:0007669"/>
    <property type="project" value="UniProtKB-EC"/>
</dbReference>